<proteinExistence type="inferred from homology"/>
<protein>
    <recommendedName>
        <fullName evidence="3">Sulfur carrier protein FdhD</fullName>
    </recommendedName>
</protein>
<dbReference type="PANTHER" id="PTHR30592:SF1">
    <property type="entry name" value="SULFUR CARRIER PROTEIN FDHD"/>
    <property type="match status" value="1"/>
</dbReference>
<dbReference type="Gene3D" id="3.40.140.10">
    <property type="entry name" value="Cytidine Deaminase, domain 2"/>
    <property type="match status" value="1"/>
</dbReference>
<evidence type="ECO:0000256" key="2">
    <source>
        <dbReference type="ARBA" id="ARBA00023150"/>
    </source>
</evidence>
<dbReference type="EMBL" id="JQEC01000029">
    <property type="protein sequence ID" value="KGJ92888.1"/>
    <property type="molecule type" value="Genomic_DNA"/>
</dbReference>
<dbReference type="RefSeq" id="WP_033082451.1">
    <property type="nucleotide sequence ID" value="NZ_JQEC01000029.1"/>
</dbReference>
<keyword evidence="1 3" id="KW-0963">Cytoplasm</keyword>
<evidence type="ECO:0000313" key="4">
    <source>
        <dbReference type="EMBL" id="KGJ92888.1"/>
    </source>
</evidence>
<dbReference type="Pfam" id="PF02634">
    <property type="entry name" value="FdhD-NarQ"/>
    <property type="match status" value="2"/>
</dbReference>
<dbReference type="GO" id="GO:0016783">
    <property type="term" value="F:sulfurtransferase activity"/>
    <property type="evidence" value="ECO:0007669"/>
    <property type="project" value="InterPro"/>
</dbReference>
<dbReference type="GO" id="GO:0097163">
    <property type="term" value="F:sulfur carrier activity"/>
    <property type="evidence" value="ECO:0007669"/>
    <property type="project" value="UniProtKB-UniRule"/>
</dbReference>
<comment type="function">
    <text evidence="3">Required for formate dehydrogenase (FDH) activity. Acts as a sulfur carrier protein that transfers sulfur from IscS to the molybdenum cofactor prior to its insertion into FDH.</text>
</comment>
<keyword evidence="2 3" id="KW-0501">Molybdenum cofactor biosynthesis</keyword>
<evidence type="ECO:0000256" key="1">
    <source>
        <dbReference type="ARBA" id="ARBA00022490"/>
    </source>
</evidence>
<dbReference type="Proteomes" id="UP000029868">
    <property type="component" value="Unassembled WGS sequence"/>
</dbReference>
<dbReference type="Gene3D" id="3.10.20.10">
    <property type="match status" value="1"/>
</dbReference>
<dbReference type="InterPro" id="IPR016193">
    <property type="entry name" value="Cytidine_deaminase-like"/>
</dbReference>
<name>A0A099KT86_COLPS</name>
<evidence type="ECO:0000313" key="5">
    <source>
        <dbReference type="Proteomes" id="UP000029868"/>
    </source>
</evidence>
<comment type="subcellular location">
    <subcellularLocation>
        <location evidence="3">Cytoplasm</location>
    </subcellularLocation>
</comment>
<dbReference type="GO" id="GO:0005737">
    <property type="term" value="C:cytoplasm"/>
    <property type="evidence" value="ECO:0007669"/>
    <property type="project" value="UniProtKB-SubCell"/>
</dbReference>
<dbReference type="AlphaFoldDB" id="A0A099KT86"/>
<gene>
    <name evidence="3" type="primary">fdhD</name>
    <name evidence="4" type="ORF">GAB14E_2804</name>
</gene>
<reference evidence="4 5" key="1">
    <citation type="submission" date="2014-08" db="EMBL/GenBank/DDBJ databases">
        <title>Genomic and Phenotypic Diversity of Colwellia psychrerythraea strains from Disparate Marine Basins.</title>
        <authorList>
            <person name="Techtmann S.M."/>
            <person name="Stelling S.C."/>
            <person name="Utturkar S.M."/>
            <person name="Alshibli N."/>
            <person name="Harris A."/>
            <person name="Brown S.D."/>
            <person name="Hazen T.C."/>
        </authorList>
    </citation>
    <scope>NUCLEOTIDE SEQUENCE [LARGE SCALE GENOMIC DNA]</scope>
    <source>
        <strain evidence="4 5">GAB14E</strain>
    </source>
</reference>
<dbReference type="InterPro" id="IPR003786">
    <property type="entry name" value="FdhD"/>
</dbReference>
<dbReference type="GO" id="GO:0006777">
    <property type="term" value="P:Mo-molybdopterin cofactor biosynthetic process"/>
    <property type="evidence" value="ECO:0007669"/>
    <property type="project" value="UniProtKB-UniRule"/>
</dbReference>
<comment type="caution">
    <text evidence="3">Lacks conserved residue(s) required for the propagation of feature annotation.</text>
</comment>
<dbReference type="PATRIC" id="fig|28229.3.peg.2433"/>
<accession>A0A099KT86</accession>
<comment type="caution">
    <text evidence="4">The sequence shown here is derived from an EMBL/GenBank/DDBJ whole genome shotgun (WGS) entry which is preliminary data.</text>
</comment>
<dbReference type="PANTHER" id="PTHR30592">
    <property type="entry name" value="FORMATE DEHYDROGENASE"/>
    <property type="match status" value="1"/>
</dbReference>
<comment type="similarity">
    <text evidence="3">Belongs to the FdhD family.</text>
</comment>
<dbReference type="HAMAP" id="MF_00187">
    <property type="entry name" value="FdhD"/>
    <property type="match status" value="1"/>
</dbReference>
<feature type="active site" description="Cysteine persulfide intermediate" evidence="3">
    <location>
        <position position="150"/>
    </location>
</feature>
<organism evidence="4 5">
    <name type="scientific">Colwellia psychrerythraea</name>
    <name type="common">Vibrio psychroerythus</name>
    <dbReference type="NCBI Taxonomy" id="28229"/>
    <lineage>
        <taxon>Bacteria</taxon>
        <taxon>Pseudomonadati</taxon>
        <taxon>Pseudomonadota</taxon>
        <taxon>Gammaproteobacteria</taxon>
        <taxon>Alteromonadales</taxon>
        <taxon>Colwelliaceae</taxon>
        <taxon>Colwellia</taxon>
    </lineage>
</organism>
<sequence length="354" mass="39704">MKKTEKPEYSTSIINKVSYSFSKVVMSETSDVIVAENQTNQSKLIRTTSTDTVIVEQPLKITLSWIEKTEVKNKVFTITMRTPGHDDLLIVGLLHSEGIIKQLNNIDSIKIESDDVAGEERKNEWLVQFTRGFFPNLSSLDRYMMSYSSCGLCGTTSLKTLQLKTEINLSFTEHRNVLKAQSLLLLSNKMRNEQSLFDKTGGVHGAALFELESREECENKLKSEPNRKSKQQFHRLLQPKLNLQHVYEDIGRHNAVDKIIGALLTSSPSNVLLVPANDDELSLALPLRLLLVSGRISFEIVQKTIMAGIHILVGVGAPSDLAIQAAKQFDLTLIGFVSDKGFNVYHGDWRLNND</sequence>
<evidence type="ECO:0000256" key="3">
    <source>
        <dbReference type="HAMAP-Rule" id="MF_00187"/>
    </source>
</evidence>
<dbReference type="SUPFAM" id="SSF53927">
    <property type="entry name" value="Cytidine deaminase-like"/>
    <property type="match status" value="2"/>
</dbReference>